<organism evidence="5 6">
    <name type="scientific">Marivirga atlantica</name>
    <dbReference type="NCBI Taxonomy" id="1548457"/>
    <lineage>
        <taxon>Bacteria</taxon>
        <taxon>Pseudomonadati</taxon>
        <taxon>Bacteroidota</taxon>
        <taxon>Cytophagia</taxon>
        <taxon>Cytophagales</taxon>
        <taxon>Marivirgaceae</taxon>
        <taxon>Marivirga</taxon>
    </lineage>
</organism>
<keyword evidence="3" id="KW-1133">Transmembrane helix</keyword>
<gene>
    <name evidence="5" type="ORF">JKP34_17140</name>
</gene>
<dbReference type="AlphaFoldDB" id="A0A937AID6"/>
<accession>A0A937AID6</accession>
<dbReference type="RefSeq" id="WP_201924177.1">
    <property type="nucleotide sequence ID" value="NZ_JAERQG010000005.1"/>
</dbReference>
<evidence type="ECO:0000256" key="3">
    <source>
        <dbReference type="SAM" id="Phobius"/>
    </source>
</evidence>
<feature type="coiled-coil region" evidence="1">
    <location>
        <begin position="275"/>
        <end position="333"/>
    </location>
</feature>
<keyword evidence="1" id="KW-0175">Coiled coil</keyword>
<dbReference type="InterPro" id="IPR007891">
    <property type="entry name" value="CHASE3"/>
</dbReference>
<name>A0A937AID6_9BACT</name>
<dbReference type="InterPro" id="IPR029016">
    <property type="entry name" value="GAF-like_dom_sf"/>
</dbReference>
<proteinExistence type="predicted"/>
<feature type="compositionally biased region" description="Basic and acidic residues" evidence="2">
    <location>
        <begin position="506"/>
        <end position="525"/>
    </location>
</feature>
<dbReference type="Gene3D" id="3.30.450.40">
    <property type="match status" value="1"/>
</dbReference>
<evidence type="ECO:0000256" key="2">
    <source>
        <dbReference type="SAM" id="MobiDB-lite"/>
    </source>
</evidence>
<dbReference type="SUPFAM" id="SSF55781">
    <property type="entry name" value="GAF domain-like"/>
    <property type="match status" value="1"/>
</dbReference>
<evidence type="ECO:0000259" key="4">
    <source>
        <dbReference type="SMART" id="SM00065"/>
    </source>
</evidence>
<dbReference type="EMBL" id="JAERQG010000005">
    <property type="protein sequence ID" value="MBL0766994.1"/>
    <property type="molecule type" value="Genomic_DNA"/>
</dbReference>
<sequence length="525" mass="61546">MRKFFKNHLVTIAIYLVSILIVCSVTLSFYNNSVMENALEVKEQTDLVLRTVDEAFLNIRQMDISGRGYALMDEERFMFWSVEMAEEANLKNFKTLDSLLQIQGYRDPQNYRAVKDGFDRYIQLYEDMITKLKNDDLEGYKSILAEDYGKQFFEINDRFISKLRPYEEQLVKKAEKRYEEAVLSNTIVQLLLLIIGLPTLIFVITKLRREEKARTKLLMELRENNKEYVFNDGDKRFRGAKQILQTSISNFKKAAEYVDKVSSGDYEVQWEGLTAENEELNKHNLVGQLRQMKERMKNVDVENKKRIWLNEGISKLSEIIRNSEQDMNKLTYEATKYLCETMGAQQAGLFVYNKDEDTTEEYLDLRGVYAFDRKKYVNKKVEIGQGLVGQAYKEKDTIHLTEIPQNYHHIKSGLGDATPTSIIVVPMIYNEQIRAIIEMASFKAYEKHEIEFLEKAGEYIASAIATAKNNERTKLMVEQLQSQAEEMRAQEEELRQNMEELEATQEEMRRKERIMEEKYGNLEES</sequence>
<dbReference type="Pfam" id="PF05227">
    <property type="entry name" value="CHASE3"/>
    <property type="match status" value="1"/>
</dbReference>
<feature type="domain" description="GAF" evidence="4">
    <location>
        <begin position="326"/>
        <end position="474"/>
    </location>
</feature>
<dbReference type="Proteomes" id="UP000642920">
    <property type="component" value="Unassembled WGS sequence"/>
</dbReference>
<evidence type="ECO:0000313" key="6">
    <source>
        <dbReference type="Proteomes" id="UP000642920"/>
    </source>
</evidence>
<feature type="region of interest" description="Disordered" evidence="2">
    <location>
        <begin position="502"/>
        <end position="525"/>
    </location>
</feature>
<evidence type="ECO:0000313" key="5">
    <source>
        <dbReference type="EMBL" id="MBL0766994.1"/>
    </source>
</evidence>
<dbReference type="InterPro" id="IPR003018">
    <property type="entry name" value="GAF"/>
</dbReference>
<evidence type="ECO:0000256" key="1">
    <source>
        <dbReference type="SAM" id="Coils"/>
    </source>
</evidence>
<feature type="transmembrane region" description="Helical" evidence="3">
    <location>
        <begin position="187"/>
        <end position="207"/>
    </location>
</feature>
<protein>
    <submittedName>
        <fullName evidence="5">GAF domain-containing protein</fullName>
    </submittedName>
</protein>
<keyword evidence="3" id="KW-0812">Transmembrane</keyword>
<feature type="transmembrane region" description="Helical" evidence="3">
    <location>
        <begin position="12"/>
        <end position="30"/>
    </location>
</feature>
<keyword evidence="3" id="KW-0472">Membrane</keyword>
<reference evidence="5" key="1">
    <citation type="submission" date="2021-01" db="EMBL/GenBank/DDBJ databases">
        <title>Marivirga sp. nov., isolated from intertidal surface sediments.</title>
        <authorList>
            <person name="Zhang M."/>
        </authorList>
    </citation>
    <scope>NUCLEOTIDE SEQUENCE</scope>
    <source>
        <strain evidence="5">SM1354</strain>
    </source>
</reference>
<comment type="caution">
    <text evidence="5">The sequence shown here is derived from an EMBL/GenBank/DDBJ whole genome shotgun (WGS) entry which is preliminary data.</text>
</comment>
<keyword evidence="6" id="KW-1185">Reference proteome</keyword>
<dbReference type="Pfam" id="PF13185">
    <property type="entry name" value="GAF_2"/>
    <property type="match status" value="1"/>
</dbReference>
<dbReference type="SMART" id="SM00065">
    <property type="entry name" value="GAF"/>
    <property type="match status" value="1"/>
</dbReference>